<dbReference type="EMBL" id="JACGCM010001615">
    <property type="protein sequence ID" value="KAF6152711.1"/>
    <property type="molecule type" value="Genomic_DNA"/>
</dbReference>
<evidence type="ECO:0000313" key="6">
    <source>
        <dbReference type="EMBL" id="KAF6152711.1"/>
    </source>
</evidence>
<organism evidence="6 7">
    <name type="scientific">Kingdonia uniflora</name>
    <dbReference type="NCBI Taxonomy" id="39325"/>
    <lineage>
        <taxon>Eukaryota</taxon>
        <taxon>Viridiplantae</taxon>
        <taxon>Streptophyta</taxon>
        <taxon>Embryophyta</taxon>
        <taxon>Tracheophyta</taxon>
        <taxon>Spermatophyta</taxon>
        <taxon>Magnoliopsida</taxon>
        <taxon>Ranunculales</taxon>
        <taxon>Circaeasteraceae</taxon>
        <taxon>Kingdonia</taxon>
    </lineage>
</organism>
<feature type="domain" description="RanBP2-type" evidence="5">
    <location>
        <begin position="45"/>
        <end position="76"/>
    </location>
</feature>
<dbReference type="GO" id="GO:0008270">
    <property type="term" value="F:zinc ion binding"/>
    <property type="evidence" value="ECO:0007669"/>
    <property type="project" value="UniProtKB-KW"/>
</dbReference>
<keyword evidence="7" id="KW-1185">Reference proteome</keyword>
<protein>
    <recommendedName>
        <fullName evidence="5">RanBP2-type domain-containing protein</fullName>
    </recommendedName>
</protein>
<evidence type="ECO:0000256" key="4">
    <source>
        <dbReference type="PROSITE-ProRule" id="PRU00322"/>
    </source>
</evidence>
<dbReference type="InterPro" id="IPR001876">
    <property type="entry name" value="Znf_RanBP2"/>
</dbReference>
<dbReference type="SMART" id="SM00547">
    <property type="entry name" value="ZnF_RBZ"/>
    <property type="match status" value="2"/>
</dbReference>
<dbReference type="GO" id="GO:0003729">
    <property type="term" value="F:mRNA binding"/>
    <property type="evidence" value="ECO:0007669"/>
    <property type="project" value="TreeGrafter"/>
</dbReference>
<keyword evidence="3" id="KW-0862">Zinc</keyword>
<dbReference type="PANTHER" id="PTHR23111">
    <property type="entry name" value="ZINC FINGER PROTEIN"/>
    <property type="match status" value="1"/>
</dbReference>
<accession>A0A7J7MCV9</accession>
<keyword evidence="1" id="KW-0479">Metal-binding</keyword>
<reference evidence="6 7" key="1">
    <citation type="journal article" date="2020" name="IScience">
        <title>Genome Sequencing of the Endangered Kingdonia uniflora (Circaeasteraceae, Ranunculales) Reveals Potential Mechanisms of Evolutionary Specialization.</title>
        <authorList>
            <person name="Sun Y."/>
            <person name="Deng T."/>
            <person name="Zhang A."/>
            <person name="Moore M.J."/>
            <person name="Landis J.B."/>
            <person name="Lin N."/>
            <person name="Zhang H."/>
            <person name="Zhang X."/>
            <person name="Huang J."/>
            <person name="Zhang X."/>
            <person name="Sun H."/>
            <person name="Wang H."/>
        </authorList>
    </citation>
    <scope>NUCLEOTIDE SEQUENCE [LARGE SCALE GENOMIC DNA]</scope>
    <source>
        <strain evidence="6">TB1705</strain>
        <tissue evidence="6">Leaf</tissue>
    </source>
</reference>
<evidence type="ECO:0000259" key="5">
    <source>
        <dbReference type="PROSITE" id="PS50199"/>
    </source>
</evidence>
<dbReference type="PROSITE" id="PS50199">
    <property type="entry name" value="ZF_RANBP2_2"/>
    <property type="match status" value="2"/>
</dbReference>
<evidence type="ECO:0000256" key="1">
    <source>
        <dbReference type="ARBA" id="ARBA00022723"/>
    </source>
</evidence>
<dbReference type="OrthoDB" id="448399at2759"/>
<feature type="domain" description="RanBP2-type" evidence="5">
    <location>
        <begin position="3"/>
        <end position="32"/>
    </location>
</feature>
<dbReference type="Proteomes" id="UP000541444">
    <property type="component" value="Unassembled WGS sequence"/>
</dbReference>
<dbReference type="PANTHER" id="PTHR23111:SF74">
    <property type="entry name" value="OS02G0203700 PROTEIN"/>
    <property type="match status" value="1"/>
</dbReference>
<dbReference type="Gene3D" id="4.10.1060.10">
    <property type="entry name" value="Zinc finger, RanBP2-type"/>
    <property type="match status" value="2"/>
</dbReference>
<gene>
    <name evidence="6" type="ORF">GIB67_021371</name>
</gene>
<evidence type="ECO:0000256" key="3">
    <source>
        <dbReference type="ARBA" id="ARBA00022833"/>
    </source>
</evidence>
<evidence type="ECO:0000313" key="7">
    <source>
        <dbReference type="Proteomes" id="UP000541444"/>
    </source>
</evidence>
<dbReference type="SUPFAM" id="SSF90209">
    <property type="entry name" value="Ran binding protein zinc finger-like"/>
    <property type="match status" value="2"/>
</dbReference>
<comment type="caution">
    <text evidence="6">The sequence shown here is derived from an EMBL/GenBank/DDBJ whole genome shotgun (WGS) entry which is preliminary data.</text>
</comment>
<name>A0A7J7MCV9_9MAGN</name>
<dbReference type="GO" id="GO:0005737">
    <property type="term" value="C:cytoplasm"/>
    <property type="evidence" value="ECO:0007669"/>
    <property type="project" value="TreeGrafter"/>
</dbReference>
<dbReference type="PROSITE" id="PS01358">
    <property type="entry name" value="ZF_RANBP2_1"/>
    <property type="match status" value="2"/>
</dbReference>
<evidence type="ECO:0000256" key="2">
    <source>
        <dbReference type="ARBA" id="ARBA00022771"/>
    </source>
</evidence>
<sequence length="119" mass="13125">MSRPGDWNCKSCQHLNFGWRDLCQKCGGTLNGKGSTFVFSTPGALPGDWYCKSRNCGALNYAKRSKCFKCSILKDESDGVYEGVMPCPGGFVDRPGFKSGDWICAWSAKEDNLKGEHLL</sequence>
<proteinExistence type="predicted"/>
<keyword evidence="2 4" id="KW-0863">Zinc-finger</keyword>
<dbReference type="AlphaFoldDB" id="A0A7J7MCV9"/>
<dbReference type="InterPro" id="IPR036443">
    <property type="entry name" value="Znf_RanBP2_sf"/>
</dbReference>